<keyword evidence="2" id="KW-1185">Reference proteome</keyword>
<feature type="region of interest" description="Disordered" evidence="1">
    <location>
        <begin position="446"/>
        <end position="474"/>
    </location>
</feature>
<dbReference type="WBParaSite" id="scf7180000421497.g7068">
    <property type="protein sequence ID" value="scf7180000421497.g7068"/>
    <property type="gene ID" value="scf7180000421497.g7068"/>
</dbReference>
<evidence type="ECO:0000313" key="2">
    <source>
        <dbReference type="Proteomes" id="UP000887560"/>
    </source>
</evidence>
<reference evidence="3" key="1">
    <citation type="submission" date="2022-11" db="UniProtKB">
        <authorList>
            <consortium name="WormBaseParasite"/>
        </authorList>
    </citation>
    <scope>IDENTIFICATION</scope>
</reference>
<feature type="region of interest" description="Disordered" evidence="1">
    <location>
        <begin position="619"/>
        <end position="638"/>
    </location>
</feature>
<evidence type="ECO:0000256" key="1">
    <source>
        <dbReference type="SAM" id="MobiDB-lite"/>
    </source>
</evidence>
<dbReference type="GO" id="GO:0030041">
    <property type="term" value="P:actin filament polymerization"/>
    <property type="evidence" value="ECO:0007669"/>
    <property type="project" value="TreeGrafter"/>
</dbReference>
<feature type="region of interest" description="Disordered" evidence="1">
    <location>
        <begin position="280"/>
        <end position="357"/>
    </location>
</feature>
<dbReference type="PANTHER" id="PTHR45691:SF6">
    <property type="entry name" value="PROTEIN DIAPHANOUS"/>
    <property type="match status" value="1"/>
</dbReference>
<feature type="compositionally biased region" description="Pro residues" evidence="1">
    <location>
        <begin position="288"/>
        <end position="299"/>
    </location>
</feature>
<dbReference type="AlphaFoldDB" id="A0A915NWQ0"/>
<sequence>MPPDLINSPQKKALTNSNAATNNKNSQTLNDRNGILPKTKASNKADRNNTSPGKKIGIKIKEEMLEVNNFTKNVSSKKQQQNLPQKESLVQETTKRIIKKRKLINTKEENDSSLNHSPNINNVAANEFNPLDNILNEIDAFDTSNKPKPKKKREKLIKIESTSDVESGNAPCSSQQLPPPVTPFPSSVTNRPLNRIELARQEHDNSMVQTFLHKDDLMERILAYKMLRGKVESYLTMKAKIDLNTCITPEYEIRPDLVEPVSDRLHPKLETLIRQEQTEAIKEEEENPPLPPPFPPPPLFDSSSSFIPPPPPSLIPSEAAISQALHGPMTPPGSPGTNQSSLSATGNNHQQQKNHQQEMFPCTSDTLMTNEEIVPTPKKSKFEKSESTMKNCSTNEELFKKFGAMLGLPQHQILTFFGVDLKKYGDLQFDELLATFRESLTKHLEEKEKKKLETDGKSPAASGSHLEQSQPQQQFLQEQQNLLNVSNELEAAMEISSTSSSSSGIFLPPPPAPPPMLCSNNTSFPSTSREAVVGDEGKSPILISDTSISPQQQQQIKSPPTLFPQSHHQLVFTRPPPPIPTTIIRAPLLPPSQQHQLPPPITTQQQFLYPPPQIENISRSQGLASESSTIPQQQKRPPSLFSQVPLCFSTPPPPFIPTTTTMVTSFTAPPPRLPQLPQRQRLPPPPSQLQQQFLHPPPRPPLTSKDAESPNLTPDSIIIPRHKHKKLPSLFSQCQLVFPRPPPPILTSLTTTPPPQLPLNLQQQLHHSSNLSSRDATENEVKSRILSSETITLQQQRLPPPPPFPQQVPLLFTTPPPSLVPPTTATPRVASPQIPPPPLLQHQQPPQPQQQYVAPTPMPSQNDILKTVVQAINVGKTKEVKCCMSPEGDDPATTTTVDNKSKPYGKFF</sequence>
<proteinExistence type="predicted"/>
<protein>
    <submittedName>
        <fullName evidence="3">Uncharacterized protein</fullName>
    </submittedName>
</protein>
<feature type="region of interest" description="Disordered" evidence="1">
    <location>
        <begin position="1"/>
        <end position="57"/>
    </location>
</feature>
<dbReference type="PANTHER" id="PTHR45691">
    <property type="entry name" value="PROTEIN DIAPHANOUS"/>
    <property type="match status" value="1"/>
</dbReference>
<feature type="region of interest" description="Disordered" evidence="1">
    <location>
        <begin position="160"/>
        <end position="188"/>
    </location>
</feature>
<feature type="compositionally biased region" description="Low complexity" evidence="1">
    <location>
        <begin position="11"/>
        <end position="26"/>
    </location>
</feature>
<feature type="compositionally biased region" description="Polar residues" evidence="1">
    <location>
        <begin position="162"/>
        <end position="176"/>
    </location>
</feature>
<feature type="region of interest" description="Disordered" evidence="1">
    <location>
        <begin position="742"/>
        <end position="860"/>
    </location>
</feature>
<organism evidence="2 3">
    <name type="scientific">Meloidogyne floridensis</name>
    <dbReference type="NCBI Taxonomy" id="298350"/>
    <lineage>
        <taxon>Eukaryota</taxon>
        <taxon>Metazoa</taxon>
        <taxon>Ecdysozoa</taxon>
        <taxon>Nematoda</taxon>
        <taxon>Chromadorea</taxon>
        <taxon>Rhabditida</taxon>
        <taxon>Tylenchina</taxon>
        <taxon>Tylenchomorpha</taxon>
        <taxon>Tylenchoidea</taxon>
        <taxon>Meloidogynidae</taxon>
        <taxon>Meloidogyninae</taxon>
        <taxon>Meloidogyne</taxon>
    </lineage>
</organism>
<feature type="compositionally biased region" description="Polar residues" evidence="1">
    <location>
        <begin position="335"/>
        <end position="346"/>
    </location>
</feature>
<feature type="compositionally biased region" description="Basic and acidic residues" evidence="1">
    <location>
        <begin position="446"/>
        <end position="456"/>
    </location>
</feature>
<dbReference type="InterPro" id="IPR051412">
    <property type="entry name" value="Formin_Homology_Diaphanous_sf"/>
</dbReference>
<feature type="compositionally biased region" description="Low complexity" evidence="1">
    <location>
        <begin position="758"/>
        <end position="773"/>
    </location>
</feature>
<feature type="region of interest" description="Disordered" evidence="1">
    <location>
        <begin position="886"/>
        <end position="908"/>
    </location>
</feature>
<feature type="region of interest" description="Disordered" evidence="1">
    <location>
        <begin position="663"/>
        <end position="714"/>
    </location>
</feature>
<accession>A0A915NWQ0</accession>
<dbReference type="Proteomes" id="UP000887560">
    <property type="component" value="Unplaced"/>
</dbReference>
<evidence type="ECO:0000313" key="3">
    <source>
        <dbReference type="WBParaSite" id="scf7180000421497.g7068"/>
    </source>
</evidence>
<dbReference type="GO" id="GO:0005884">
    <property type="term" value="C:actin filament"/>
    <property type="evidence" value="ECO:0007669"/>
    <property type="project" value="TreeGrafter"/>
</dbReference>
<name>A0A915NWQ0_9BILA</name>